<sequence>MRRNRKFISAQTGICLVAVIATSAPVAASQGVFECLISPYQTVEVRSPTDGLLDKILVKRGDRVEEGQTLVVLESSVEKSAVKIAKYRAQMNGRIQSSKSRLELAKKNLSRIEVLLQKNMISAQIADEADAQMRIAEAELHDALENQELAKYDYLHAVDLLNQRTLRSPLAGVVVDRMLNPGDLAESGTGPRPILKLAQIDPLLVEVALPLEAYGKLQVGMTGTVTPEGGLGSHAASVTIVDSVFDAASGMFGVRLEILNQNGLIPGGVRCQVVFPALQAVAANPQMHERTVQSASP</sequence>
<feature type="chain" id="PRO_5046429625" evidence="2">
    <location>
        <begin position="29"/>
        <end position="297"/>
    </location>
</feature>
<reference evidence="4 5" key="1">
    <citation type="submission" date="2023-01" db="EMBL/GenBank/DDBJ databases">
        <title>Pseudomonas SA3-5T sp. nov., isolated from tidal flat sediment.</title>
        <authorList>
            <person name="Kim H.S."/>
            <person name="Kim J.-S."/>
            <person name="Suh M.K."/>
            <person name="Eom M.K."/>
            <person name="Lee J.-S."/>
        </authorList>
    </citation>
    <scope>NUCLEOTIDE SEQUENCE [LARGE SCALE GENOMIC DNA]</scope>
    <source>
        <strain evidence="4 5">SA3-5</strain>
    </source>
</reference>
<evidence type="ECO:0000313" key="5">
    <source>
        <dbReference type="Proteomes" id="UP001212042"/>
    </source>
</evidence>
<protein>
    <submittedName>
        <fullName evidence="4">Efflux RND transporter periplasmic adaptor subunit</fullName>
    </submittedName>
</protein>
<accession>A0ABT4XL63</accession>
<feature type="signal peptide" evidence="2">
    <location>
        <begin position="1"/>
        <end position="28"/>
    </location>
</feature>
<evidence type="ECO:0000259" key="3">
    <source>
        <dbReference type="Pfam" id="PF25973"/>
    </source>
</evidence>
<proteinExistence type="inferred from homology"/>
<dbReference type="PANTHER" id="PTHR30469">
    <property type="entry name" value="MULTIDRUG RESISTANCE PROTEIN MDTA"/>
    <property type="match status" value="1"/>
</dbReference>
<evidence type="ECO:0000313" key="4">
    <source>
        <dbReference type="EMBL" id="MDA7088972.1"/>
    </source>
</evidence>
<dbReference type="Gene3D" id="2.40.50.100">
    <property type="match status" value="1"/>
</dbReference>
<gene>
    <name evidence="4" type="ORF">PH586_21565</name>
</gene>
<dbReference type="RefSeq" id="WP_271349863.1">
    <property type="nucleotide sequence ID" value="NZ_JAQJZJ010000013.1"/>
</dbReference>
<dbReference type="Pfam" id="PF25973">
    <property type="entry name" value="BSH_CzcB"/>
    <property type="match status" value="1"/>
</dbReference>
<comment type="caution">
    <text evidence="4">The sequence shown here is derived from an EMBL/GenBank/DDBJ whole genome shotgun (WGS) entry which is preliminary data.</text>
</comment>
<dbReference type="EMBL" id="JAQJZJ010000013">
    <property type="protein sequence ID" value="MDA7088972.1"/>
    <property type="molecule type" value="Genomic_DNA"/>
</dbReference>
<dbReference type="Proteomes" id="UP001212042">
    <property type="component" value="Unassembled WGS sequence"/>
</dbReference>
<evidence type="ECO:0000256" key="1">
    <source>
        <dbReference type="ARBA" id="ARBA00009477"/>
    </source>
</evidence>
<evidence type="ECO:0000256" key="2">
    <source>
        <dbReference type="SAM" id="SignalP"/>
    </source>
</evidence>
<dbReference type="SUPFAM" id="SSF111369">
    <property type="entry name" value="HlyD-like secretion proteins"/>
    <property type="match status" value="1"/>
</dbReference>
<dbReference type="InterPro" id="IPR058647">
    <property type="entry name" value="BSH_CzcB-like"/>
</dbReference>
<keyword evidence="5" id="KW-1185">Reference proteome</keyword>
<dbReference type="NCBIfam" id="TIGR01730">
    <property type="entry name" value="RND_mfp"/>
    <property type="match status" value="1"/>
</dbReference>
<dbReference type="PANTHER" id="PTHR30469:SF15">
    <property type="entry name" value="HLYD FAMILY OF SECRETION PROTEINS"/>
    <property type="match status" value="1"/>
</dbReference>
<keyword evidence="2" id="KW-0732">Signal</keyword>
<organism evidence="4 5">
    <name type="scientific">Pseudomonas aestuarii</name>
    <dbReference type="NCBI Taxonomy" id="3018340"/>
    <lineage>
        <taxon>Bacteria</taxon>
        <taxon>Pseudomonadati</taxon>
        <taxon>Pseudomonadota</taxon>
        <taxon>Gammaproteobacteria</taxon>
        <taxon>Pseudomonadales</taxon>
        <taxon>Pseudomonadaceae</taxon>
        <taxon>Pseudomonas</taxon>
    </lineage>
</organism>
<dbReference type="Gene3D" id="2.40.30.170">
    <property type="match status" value="1"/>
</dbReference>
<feature type="domain" description="CzcB-like barrel-sandwich hybrid" evidence="3">
    <location>
        <begin position="42"/>
        <end position="185"/>
    </location>
</feature>
<dbReference type="InterPro" id="IPR006143">
    <property type="entry name" value="RND_pump_MFP"/>
</dbReference>
<comment type="similarity">
    <text evidence="1">Belongs to the membrane fusion protein (MFP) (TC 8.A.1) family.</text>
</comment>
<dbReference type="Gene3D" id="1.10.287.470">
    <property type="entry name" value="Helix hairpin bin"/>
    <property type="match status" value="1"/>
</dbReference>
<name>A0ABT4XL63_9PSED</name>